<sequence length="219" mass="23289">MPKRAKYAPKHRQLPTPNVVTEAPKRALRNTLILSSVAVAATGAAVSAGTFSSSPATVTNAAQDLGQDYHPATTQDLSDRAPVISRSSDRRQAADPAKQAELAAEKSPAVTHHHHETLASQDPRDIAKALMPQFGFSSDQYGCLDQLWTGESGWRVDADNPTSSAYGIPQALPGSKMASAGPDWATNAATQIKWGLGYIRDSYGSPCGAMAFKNGHGWY</sequence>
<dbReference type="SUPFAM" id="SSF53955">
    <property type="entry name" value="Lysozyme-like"/>
    <property type="match status" value="1"/>
</dbReference>
<dbReference type="AlphaFoldDB" id="A0A7Y9JC15"/>
<protein>
    <recommendedName>
        <fullName evidence="4">Lytic transglycosylase domain-containing protein</fullName>
    </recommendedName>
</protein>
<evidence type="ECO:0000256" key="1">
    <source>
        <dbReference type="SAM" id="MobiDB-lite"/>
    </source>
</evidence>
<name>A0A7Y9JC15_9ACTN</name>
<gene>
    <name evidence="2" type="ORF">BJZ21_003021</name>
</gene>
<feature type="region of interest" description="Disordered" evidence="1">
    <location>
        <begin position="69"/>
        <end position="123"/>
    </location>
</feature>
<proteinExistence type="predicted"/>
<dbReference type="RefSeq" id="WP_179664514.1">
    <property type="nucleotide sequence ID" value="NZ_JACCBG010000001.1"/>
</dbReference>
<dbReference type="Proteomes" id="UP000535511">
    <property type="component" value="Unassembled WGS sequence"/>
</dbReference>
<dbReference type="InterPro" id="IPR023346">
    <property type="entry name" value="Lysozyme-like_dom_sf"/>
</dbReference>
<evidence type="ECO:0000313" key="2">
    <source>
        <dbReference type="EMBL" id="NYD42938.1"/>
    </source>
</evidence>
<reference evidence="2 3" key="1">
    <citation type="submission" date="2020-07" db="EMBL/GenBank/DDBJ databases">
        <title>Sequencing the genomes of 1000 actinobacteria strains.</title>
        <authorList>
            <person name="Klenk H.-P."/>
        </authorList>
    </citation>
    <scope>NUCLEOTIDE SEQUENCE [LARGE SCALE GENOMIC DNA]</scope>
    <source>
        <strain evidence="2 3">DSM 21350</strain>
    </source>
</reference>
<dbReference type="EMBL" id="JACCBG010000001">
    <property type="protein sequence ID" value="NYD42938.1"/>
    <property type="molecule type" value="Genomic_DNA"/>
</dbReference>
<comment type="caution">
    <text evidence="2">The sequence shown here is derived from an EMBL/GenBank/DDBJ whole genome shotgun (WGS) entry which is preliminary data.</text>
</comment>
<accession>A0A7Y9JC15</accession>
<keyword evidence="3" id="KW-1185">Reference proteome</keyword>
<evidence type="ECO:0000313" key="3">
    <source>
        <dbReference type="Proteomes" id="UP000535511"/>
    </source>
</evidence>
<organism evidence="2 3">
    <name type="scientific">Nocardioides panaciterrulae</name>
    <dbReference type="NCBI Taxonomy" id="661492"/>
    <lineage>
        <taxon>Bacteria</taxon>
        <taxon>Bacillati</taxon>
        <taxon>Actinomycetota</taxon>
        <taxon>Actinomycetes</taxon>
        <taxon>Propionibacteriales</taxon>
        <taxon>Nocardioidaceae</taxon>
        <taxon>Nocardioides</taxon>
    </lineage>
</organism>
<evidence type="ECO:0008006" key="4">
    <source>
        <dbReference type="Google" id="ProtNLM"/>
    </source>
</evidence>